<dbReference type="Proteomes" id="UP000507470">
    <property type="component" value="Unassembled WGS sequence"/>
</dbReference>
<dbReference type="SUPFAM" id="SSF53098">
    <property type="entry name" value="Ribonuclease H-like"/>
    <property type="match status" value="1"/>
</dbReference>
<evidence type="ECO:0000313" key="3">
    <source>
        <dbReference type="Proteomes" id="UP000507470"/>
    </source>
</evidence>
<dbReference type="InterPro" id="IPR050951">
    <property type="entry name" value="Retrovirus_Pol_polyprotein"/>
</dbReference>
<gene>
    <name evidence="2" type="ORF">MCOR_9950</name>
</gene>
<dbReference type="PANTHER" id="PTHR37984:SF15">
    <property type="entry name" value="INTEGRASE CATALYTIC DOMAIN-CONTAINING PROTEIN"/>
    <property type="match status" value="1"/>
</dbReference>
<proteinExistence type="predicted"/>
<keyword evidence="3" id="KW-1185">Reference proteome</keyword>
<dbReference type="Pfam" id="PF00665">
    <property type="entry name" value="rve"/>
    <property type="match status" value="1"/>
</dbReference>
<evidence type="ECO:0000313" key="2">
    <source>
        <dbReference type="EMBL" id="CAC5371520.1"/>
    </source>
</evidence>
<dbReference type="InterPro" id="IPR036397">
    <property type="entry name" value="RNaseH_sf"/>
</dbReference>
<dbReference type="AlphaFoldDB" id="A0A6J8AP83"/>
<protein>
    <recommendedName>
        <fullName evidence="1">Integrase catalytic domain-containing protein</fullName>
    </recommendedName>
</protein>
<dbReference type="GO" id="GO:0015074">
    <property type="term" value="P:DNA integration"/>
    <property type="evidence" value="ECO:0007669"/>
    <property type="project" value="InterPro"/>
</dbReference>
<dbReference type="InterPro" id="IPR001584">
    <property type="entry name" value="Integrase_cat-core"/>
</dbReference>
<dbReference type="PROSITE" id="PS50994">
    <property type="entry name" value="INTEGRASE"/>
    <property type="match status" value="1"/>
</dbReference>
<dbReference type="FunFam" id="3.30.420.10:FF:000032">
    <property type="entry name" value="Retrovirus-related Pol polyprotein from transposon 297-like Protein"/>
    <property type="match status" value="1"/>
</dbReference>
<dbReference type="Gene3D" id="2.40.70.10">
    <property type="entry name" value="Acid Proteases"/>
    <property type="match status" value="1"/>
</dbReference>
<reference evidence="2 3" key="1">
    <citation type="submission" date="2020-06" db="EMBL/GenBank/DDBJ databases">
        <authorList>
            <person name="Li R."/>
            <person name="Bekaert M."/>
        </authorList>
    </citation>
    <scope>NUCLEOTIDE SEQUENCE [LARGE SCALE GENOMIC DNA]</scope>
    <source>
        <strain evidence="3">wild</strain>
    </source>
</reference>
<dbReference type="OrthoDB" id="10062030at2759"/>
<evidence type="ECO:0000259" key="1">
    <source>
        <dbReference type="PROSITE" id="PS50994"/>
    </source>
</evidence>
<dbReference type="InterPro" id="IPR012337">
    <property type="entry name" value="RNaseH-like_sf"/>
</dbReference>
<dbReference type="InterPro" id="IPR021109">
    <property type="entry name" value="Peptidase_aspartic_dom_sf"/>
</dbReference>
<dbReference type="PANTHER" id="PTHR37984">
    <property type="entry name" value="PROTEIN CBG26694"/>
    <property type="match status" value="1"/>
</dbReference>
<name>A0A6J8AP83_MYTCO</name>
<feature type="domain" description="Integrase catalytic" evidence="1">
    <location>
        <begin position="191"/>
        <end position="351"/>
    </location>
</feature>
<dbReference type="GO" id="GO:0003676">
    <property type="term" value="F:nucleic acid binding"/>
    <property type="evidence" value="ECO:0007669"/>
    <property type="project" value="InterPro"/>
</dbReference>
<dbReference type="EMBL" id="CACVKT020001765">
    <property type="protein sequence ID" value="CAC5371520.1"/>
    <property type="molecule type" value="Genomic_DNA"/>
</dbReference>
<sequence length="397" mass="45425">MKNQTRGKGQSLPELAQSLKRVKRLVYPTAPIEVRKQLARDFFMDSLNNPDLEWAIFQSKPKTIDDSVKIGLEYEAFTSGHMRKFSNRAPFIRQATGISISDSEKKLITSFKADIDTPAILGYDLLNRHNCRIDLDKGTIIFGDTEIACQKESLMASIFKVTIDENVTLPPFSESLIIAKIVGDSSHISHAIIEPEEPRVAIDILGHLPKTRLGYRYILVLTDYFTRWSEAYSMAGLTAEEVAEVFVDQFVTHFVVLKQMHTDRGTQFESKLLHDLCLRLRIDKTRTTAMHPQSDGMVERLNRTLEDILCKYITKHQKDWDKHLQLALKAYRSSEQESTGFSPSMLMFGREIEIPVGLIYGSYPESEDTEEKSASDYIKDLQKGLWDVHEVARERMK</sequence>
<dbReference type="Gene3D" id="3.30.420.10">
    <property type="entry name" value="Ribonuclease H-like superfamily/Ribonuclease H"/>
    <property type="match status" value="1"/>
</dbReference>
<accession>A0A6J8AP83</accession>
<organism evidence="2 3">
    <name type="scientific">Mytilus coruscus</name>
    <name type="common">Sea mussel</name>
    <dbReference type="NCBI Taxonomy" id="42192"/>
    <lineage>
        <taxon>Eukaryota</taxon>
        <taxon>Metazoa</taxon>
        <taxon>Spiralia</taxon>
        <taxon>Lophotrochozoa</taxon>
        <taxon>Mollusca</taxon>
        <taxon>Bivalvia</taxon>
        <taxon>Autobranchia</taxon>
        <taxon>Pteriomorphia</taxon>
        <taxon>Mytilida</taxon>
        <taxon>Mytiloidea</taxon>
        <taxon>Mytilidae</taxon>
        <taxon>Mytilinae</taxon>
        <taxon>Mytilus</taxon>
    </lineage>
</organism>